<dbReference type="Proteomes" id="UP000295506">
    <property type="component" value="Unassembled WGS sequence"/>
</dbReference>
<organism evidence="1 2">
    <name type="scientific">Pseudodesulfovibrio indicus</name>
    <dbReference type="NCBI Taxonomy" id="1716143"/>
    <lineage>
        <taxon>Bacteria</taxon>
        <taxon>Pseudomonadati</taxon>
        <taxon>Thermodesulfobacteriota</taxon>
        <taxon>Desulfovibrionia</taxon>
        <taxon>Desulfovibrionales</taxon>
        <taxon>Desulfovibrionaceae</taxon>
    </lineage>
</organism>
<name>A0AA94TIV1_9BACT</name>
<dbReference type="EMBL" id="SOBK01000007">
    <property type="protein sequence ID" value="TDT87910.1"/>
    <property type="molecule type" value="Genomic_DNA"/>
</dbReference>
<dbReference type="AlphaFoldDB" id="A0AA94TIV1"/>
<comment type="caution">
    <text evidence="1">The sequence shown here is derived from an EMBL/GenBank/DDBJ whole genome shotgun (WGS) entry which is preliminary data.</text>
</comment>
<accession>A0AA94TIV1</accession>
<proteinExistence type="predicted"/>
<gene>
    <name evidence="1" type="ORF">EDC59_107105</name>
</gene>
<protein>
    <submittedName>
        <fullName evidence="1">Uncharacterized protein</fullName>
    </submittedName>
</protein>
<evidence type="ECO:0000313" key="2">
    <source>
        <dbReference type="Proteomes" id="UP000295506"/>
    </source>
</evidence>
<reference evidence="1 2" key="1">
    <citation type="submission" date="2019-03" db="EMBL/GenBank/DDBJ databases">
        <title>Genomic Encyclopedia of Type Strains, Phase IV (KMG-IV): sequencing the most valuable type-strain genomes for metagenomic binning, comparative biology and taxonomic classification.</title>
        <authorList>
            <person name="Goeker M."/>
        </authorList>
    </citation>
    <scope>NUCLEOTIDE SEQUENCE [LARGE SCALE GENOMIC DNA]</scope>
    <source>
        <strain evidence="1 2">DSM 101483</strain>
    </source>
</reference>
<sequence length="55" mass="6160">MEYECKNCDWSGTWDEMIHETLCPSCRSATQPVDTEAHPRVAPVVRLCPPDAPGE</sequence>
<evidence type="ECO:0000313" key="1">
    <source>
        <dbReference type="EMBL" id="TDT87910.1"/>
    </source>
</evidence>